<proteinExistence type="predicted"/>
<dbReference type="AlphaFoldDB" id="A0A2T9JXW1"/>
<keyword evidence="4" id="KW-1185">Reference proteome</keyword>
<evidence type="ECO:0000313" key="4">
    <source>
        <dbReference type="Proteomes" id="UP000244913"/>
    </source>
</evidence>
<protein>
    <submittedName>
        <fullName evidence="3">Uncharacterized protein</fullName>
    </submittedName>
</protein>
<gene>
    <name evidence="3" type="ORF">DDF65_01675</name>
</gene>
<keyword evidence="2" id="KW-0472">Membrane</keyword>
<organism evidence="3 4">
    <name type="scientific">Caulobacter radicis</name>
    <dbReference type="NCBI Taxonomy" id="2172650"/>
    <lineage>
        <taxon>Bacteria</taxon>
        <taxon>Pseudomonadati</taxon>
        <taxon>Pseudomonadota</taxon>
        <taxon>Alphaproteobacteria</taxon>
        <taxon>Caulobacterales</taxon>
        <taxon>Caulobacteraceae</taxon>
        <taxon>Caulobacter</taxon>
    </lineage>
</organism>
<evidence type="ECO:0000313" key="3">
    <source>
        <dbReference type="EMBL" id="PVM88556.1"/>
    </source>
</evidence>
<feature type="transmembrane region" description="Helical" evidence="2">
    <location>
        <begin position="6"/>
        <end position="24"/>
    </location>
</feature>
<accession>A0A2T9JXW1</accession>
<comment type="caution">
    <text evidence="3">The sequence shown here is derived from an EMBL/GenBank/DDBJ whole genome shotgun (WGS) entry which is preliminary data.</text>
</comment>
<name>A0A2T9JXW1_9CAUL</name>
<reference evidence="3 4" key="1">
    <citation type="submission" date="2018-04" db="EMBL/GenBank/DDBJ databases">
        <title>The genome sequence of Caulobacter sp. 736.</title>
        <authorList>
            <person name="Gao J."/>
            <person name="Sun J."/>
        </authorList>
    </citation>
    <scope>NUCLEOTIDE SEQUENCE [LARGE SCALE GENOMIC DNA]</scope>
    <source>
        <strain evidence="3 4">736</strain>
    </source>
</reference>
<feature type="coiled-coil region" evidence="1">
    <location>
        <begin position="43"/>
        <end position="70"/>
    </location>
</feature>
<keyword evidence="2" id="KW-0812">Transmembrane</keyword>
<evidence type="ECO:0000256" key="1">
    <source>
        <dbReference type="SAM" id="Coils"/>
    </source>
</evidence>
<dbReference type="Proteomes" id="UP000244913">
    <property type="component" value="Unassembled WGS sequence"/>
</dbReference>
<sequence>MMNVFLNLLPILLLIVVWIIFAVMMRKGGKTQQKAIATQDELLVEARRTNANLERIAQLLEAQAGEARRQD</sequence>
<keyword evidence="1" id="KW-0175">Coiled coil</keyword>
<dbReference type="RefSeq" id="WP_116564125.1">
    <property type="nucleotide sequence ID" value="NZ_QDKP01000009.1"/>
</dbReference>
<evidence type="ECO:0000256" key="2">
    <source>
        <dbReference type="SAM" id="Phobius"/>
    </source>
</evidence>
<dbReference type="EMBL" id="QDKP01000009">
    <property type="protein sequence ID" value="PVM88556.1"/>
    <property type="molecule type" value="Genomic_DNA"/>
</dbReference>
<keyword evidence="2" id="KW-1133">Transmembrane helix</keyword>